<protein>
    <submittedName>
        <fullName evidence="2">Uncharacterized protein</fullName>
    </submittedName>
</protein>
<feature type="compositionally biased region" description="Polar residues" evidence="1">
    <location>
        <begin position="413"/>
        <end position="427"/>
    </location>
</feature>
<feature type="region of interest" description="Disordered" evidence="1">
    <location>
        <begin position="62"/>
        <end position="82"/>
    </location>
</feature>
<keyword evidence="3" id="KW-1185">Reference proteome</keyword>
<reference evidence="2" key="1">
    <citation type="submission" date="2015-10" db="EMBL/GenBank/DDBJ databases">
        <authorList>
            <person name="Regsiter A."/>
            <person name="william w."/>
        </authorList>
    </citation>
    <scope>NUCLEOTIDE SEQUENCE</scope>
    <source>
        <strain evidence="2">Montdore</strain>
    </source>
</reference>
<feature type="non-terminal residue" evidence="2">
    <location>
        <position position="1"/>
    </location>
</feature>
<evidence type="ECO:0000256" key="1">
    <source>
        <dbReference type="SAM" id="MobiDB-lite"/>
    </source>
</evidence>
<feature type="region of interest" description="Disordered" evidence="1">
    <location>
        <begin position="450"/>
        <end position="484"/>
    </location>
</feature>
<sequence>ADEWVVFSPSSAGGTTTTVTGTHALSRASDLLSVGSVRSPRVIRQGYSGGFTDLGDEVEFEEEEEEEEEGSYETETDSLQPFRDFGNEGPVMLPMHDGLGTFPSSPGVISGLRSLEESLKIVAAGKGTSNDINTRIQKWREDQRQALLDEIQRASRRRTSLFSGSIRGGDLGDEDEDEATMNIKGPETESSSDAETVVTHCGAHEETLWRRITRRFIRDIMGIDDDLLQVIFGEALPEEATASFLAEGGRLGSEAEERLLNRIARELGVMVNQYTLHPASDGRAFSTIAGKVKSQDGLPDVNDDGDKTPQPFPPPPTQQCQQEDPTPIPQPRSRSTTSTSSIPHYQFATELPPPLQQSPHHPTLWGIEESLQEEKAAKVEAAKRKEYWEQELGVRVFFSFLKSRFSSSSSSSPTPANTASAESTTGITHPLIPGARVVYQCKRTVGGGGLRSGSTCASQSGVRMMTGKRSSRSGGVGGGGSGSSMSRGRFYWDVASSVGSGRSSCVGTGAWGPV</sequence>
<name>A0A292Q3F8_9PEZI</name>
<gene>
    <name evidence="2" type="ORF">GSTUAT00001636001</name>
</gene>
<accession>A0A292Q3F8</accession>
<feature type="non-terminal residue" evidence="2">
    <location>
        <position position="514"/>
    </location>
</feature>
<evidence type="ECO:0000313" key="3">
    <source>
        <dbReference type="Proteomes" id="UP001412239"/>
    </source>
</evidence>
<feature type="compositionally biased region" description="Acidic residues" evidence="1">
    <location>
        <begin position="62"/>
        <end position="76"/>
    </location>
</feature>
<feature type="compositionally biased region" description="Low complexity" evidence="1">
    <location>
        <begin position="318"/>
        <end position="341"/>
    </location>
</feature>
<proteinExistence type="predicted"/>
<organism evidence="2 3">
    <name type="scientific">Tuber aestivum</name>
    <name type="common">summer truffle</name>
    <dbReference type="NCBI Taxonomy" id="59557"/>
    <lineage>
        <taxon>Eukaryota</taxon>
        <taxon>Fungi</taxon>
        <taxon>Dikarya</taxon>
        <taxon>Ascomycota</taxon>
        <taxon>Pezizomycotina</taxon>
        <taxon>Pezizomycetes</taxon>
        <taxon>Pezizales</taxon>
        <taxon>Tuberaceae</taxon>
        <taxon>Tuber</taxon>
    </lineage>
</organism>
<feature type="region of interest" description="Disordered" evidence="1">
    <location>
        <begin position="405"/>
        <end position="427"/>
    </location>
</feature>
<feature type="region of interest" description="Disordered" evidence="1">
    <location>
        <begin position="294"/>
        <end position="341"/>
    </location>
</feature>
<evidence type="ECO:0000313" key="2">
    <source>
        <dbReference type="EMBL" id="CUS14346.1"/>
    </source>
</evidence>
<dbReference type="Proteomes" id="UP001412239">
    <property type="component" value="Unassembled WGS sequence"/>
</dbReference>
<dbReference type="AlphaFoldDB" id="A0A292Q3F8"/>
<feature type="compositionally biased region" description="Polar residues" evidence="1">
    <location>
        <begin position="452"/>
        <end position="461"/>
    </location>
</feature>
<dbReference type="EMBL" id="LN890960">
    <property type="protein sequence ID" value="CUS14346.1"/>
    <property type="molecule type" value="Genomic_DNA"/>
</dbReference>